<dbReference type="EMBL" id="BGPR01008664">
    <property type="protein sequence ID" value="GBN35215.1"/>
    <property type="molecule type" value="Genomic_DNA"/>
</dbReference>
<proteinExistence type="predicted"/>
<evidence type="ECO:0000313" key="1">
    <source>
        <dbReference type="EMBL" id="GBN35215.1"/>
    </source>
</evidence>
<keyword evidence="2" id="KW-1185">Reference proteome</keyword>
<evidence type="ECO:0000313" key="2">
    <source>
        <dbReference type="Proteomes" id="UP000499080"/>
    </source>
</evidence>
<accession>A0A4Y2N752</accession>
<dbReference type="AlphaFoldDB" id="A0A4Y2N752"/>
<name>A0A4Y2N752_ARAVE</name>
<organism evidence="1 2">
    <name type="scientific">Araneus ventricosus</name>
    <name type="common">Orbweaver spider</name>
    <name type="synonym">Epeira ventricosa</name>
    <dbReference type="NCBI Taxonomy" id="182803"/>
    <lineage>
        <taxon>Eukaryota</taxon>
        <taxon>Metazoa</taxon>
        <taxon>Ecdysozoa</taxon>
        <taxon>Arthropoda</taxon>
        <taxon>Chelicerata</taxon>
        <taxon>Arachnida</taxon>
        <taxon>Araneae</taxon>
        <taxon>Araneomorphae</taxon>
        <taxon>Entelegynae</taxon>
        <taxon>Araneoidea</taxon>
        <taxon>Araneidae</taxon>
        <taxon>Araneus</taxon>
    </lineage>
</organism>
<sequence>MDQFFLLVEVNKRKKGLNDACHFKGKKYKLRLRNGLLSAAGNDILEYSVSQSLDDTPKIPIATCLAKTCNHLNPDSASDDHCVPVIHPTASWCSAPTYRFTCPDTPSTDERL</sequence>
<gene>
    <name evidence="1" type="ORF">AVEN_2892_1</name>
</gene>
<comment type="caution">
    <text evidence="1">The sequence shown here is derived from an EMBL/GenBank/DDBJ whole genome shotgun (WGS) entry which is preliminary data.</text>
</comment>
<reference evidence="1 2" key="1">
    <citation type="journal article" date="2019" name="Sci. Rep.">
        <title>Orb-weaving spider Araneus ventricosus genome elucidates the spidroin gene catalogue.</title>
        <authorList>
            <person name="Kono N."/>
            <person name="Nakamura H."/>
            <person name="Ohtoshi R."/>
            <person name="Moran D.A.P."/>
            <person name="Shinohara A."/>
            <person name="Yoshida Y."/>
            <person name="Fujiwara M."/>
            <person name="Mori M."/>
            <person name="Tomita M."/>
            <person name="Arakawa K."/>
        </authorList>
    </citation>
    <scope>NUCLEOTIDE SEQUENCE [LARGE SCALE GENOMIC DNA]</scope>
</reference>
<protein>
    <submittedName>
        <fullName evidence="1">Uncharacterized protein</fullName>
    </submittedName>
</protein>
<dbReference type="Proteomes" id="UP000499080">
    <property type="component" value="Unassembled WGS sequence"/>
</dbReference>